<accession>B4MDA4</accession>
<feature type="signal peptide" evidence="1">
    <location>
        <begin position="1"/>
        <end position="22"/>
    </location>
</feature>
<proteinExistence type="predicted"/>
<evidence type="ECO:0008006" key="4">
    <source>
        <dbReference type="Google" id="ProtNLM"/>
    </source>
</evidence>
<organism evidence="2 3">
    <name type="scientific">Drosophila virilis</name>
    <name type="common">Fruit fly</name>
    <dbReference type="NCBI Taxonomy" id="7244"/>
    <lineage>
        <taxon>Eukaryota</taxon>
        <taxon>Metazoa</taxon>
        <taxon>Ecdysozoa</taxon>
        <taxon>Arthropoda</taxon>
        <taxon>Hexapoda</taxon>
        <taxon>Insecta</taxon>
        <taxon>Pterygota</taxon>
        <taxon>Neoptera</taxon>
        <taxon>Endopterygota</taxon>
        <taxon>Diptera</taxon>
        <taxon>Brachycera</taxon>
        <taxon>Muscomorpha</taxon>
        <taxon>Ephydroidea</taxon>
        <taxon>Drosophilidae</taxon>
        <taxon>Drosophila</taxon>
    </lineage>
</organism>
<feature type="chain" id="PRO_5002817713" description="Protein TsetseEP domain-containing protein" evidence="1">
    <location>
        <begin position="23"/>
        <end position="204"/>
    </location>
</feature>
<dbReference type="FunCoup" id="B4MDA4">
    <property type="interactions" value="6"/>
</dbReference>
<keyword evidence="1" id="KW-0732">Signal</keyword>
<evidence type="ECO:0000313" key="2">
    <source>
        <dbReference type="EMBL" id="EDW58176.1"/>
    </source>
</evidence>
<keyword evidence="3" id="KW-1185">Reference proteome</keyword>
<dbReference type="EMBL" id="CH940660">
    <property type="protein sequence ID" value="EDW58176.1"/>
    <property type="molecule type" value="Genomic_DNA"/>
</dbReference>
<dbReference type="Proteomes" id="UP000008792">
    <property type="component" value="Unassembled WGS sequence"/>
</dbReference>
<dbReference type="OrthoDB" id="7866492at2759"/>
<evidence type="ECO:0000256" key="1">
    <source>
        <dbReference type="SAM" id="SignalP"/>
    </source>
</evidence>
<dbReference type="PROSITE" id="PS51257">
    <property type="entry name" value="PROKAR_LIPOPROTEIN"/>
    <property type="match status" value="1"/>
</dbReference>
<evidence type="ECO:0000313" key="3">
    <source>
        <dbReference type="Proteomes" id="UP000008792"/>
    </source>
</evidence>
<dbReference type="KEGG" id="dvi:6635537"/>
<sequence>MRTITLCLLLLVSASCLISTNAKATVDDLINFEDVDLDTLIDELEGDYMDVEEFGFIRSVRKALKKALKTVRGVNCTIKEVIEVMSAATNYVDAIDACGTAVPKDVAAIVESCKTIISICNDIINLNSKLCTTDEPDSNQMSSKKCFWQLFKAVMRLTRKINTTLKQIAKLPSDTSSCFLDATNDVKISFNNFLPNINTCVDQM</sequence>
<gene>
    <name evidence="2" type="primary">Dvir\GJ15171</name>
    <name evidence="2" type="ORF">Dvir_GJ15171</name>
</gene>
<dbReference type="PhylomeDB" id="B4MDA4"/>
<dbReference type="OMA" id="QSKLCAI"/>
<reference evidence="2 3" key="1">
    <citation type="journal article" date="2007" name="Nature">
        <title>Evolution of genes and genomes on the Drosophila phylogeny.</title>
        <authorList>
            <consortium name="Drosophila 12 Genomes Consortium"/>
            <person name="Clark A.G."/>
            <person name="Eisen M.B."/>
            <person name="Smith D.R."/>
            <person name="Bergman C.M."/>
            <person name="Oliver B."/>
            <person name="Markow T.A."/>
            <person name="Kaufman T.C."/>
            <person name="Kellis M."/>
            <person name="Gelbart W."/>
            <person name="Iyer V.N."/>
            <person name="Pollard D.A."/>
            <person name="Sackton T.B."/>
            <person name="Larracuente A.M."/>
            <person name="Singh N.D."/>
            <person name="Abad J.P."/>
            <person name="Abt D.N."/>
            <person name="Adryan B."/>
            <person name="Aguade M."/>
            <person name="Akashi H."/>
            <person name="Anderson W.W."/>
            <person name="Aquadro C.F."/>
            <person name="Ardell D.H."/>
            <person name="Arguello R."/>
            <person name="Artieri C.G."/>
            <person name="Barbash D.A."/>
            <person name="Barker D."/>
            <person name="Barsanti P."/>
            <person name="Batterham P."/>
            <person name="Batzoglou S."/>
            <person name="Begun D."/>
            <person name="Bhutkar A."/>
            <person name="Blanco E."/>
            <person name="Bosak S.A."/>
            <person name="Bradley R.K."/>
            <person name="Brand A.D."/>
            <person name="Brent M.R."/>
            <person name="Brooks A.N."/>
            <person name="Brown R.H."/>
            <person name="Butlin R.K."/>
            <person name="Caggese C."/>
            <person name="Calvi B.R."/>
            <person name="Bernardo de Carvalho A."/>
            <person name="Caspi A."/>
            <person name="Castrezana S."/>
            <person name="Celniker S.E."/>
            <person name="Chang J.L."/>
            <person name="Chapple C."/>
            <person name="Chatterji S."/>
            <person name="Chinwalla A."/>
            <person name="Civetta A."/>
            <person name="Clifton S.W."/>
            <person name="Comeron J.M."/>
            <person name="Costello J.C."/>
            <person name="Coyne J.A."/>
            <person name="Daub J."/>
            <person name="David R.G."/>
            <person name="Delcher A.L."/>
            <person name="Delehaunty K."/>
            <person name="Do C.B."/>
            <person name="Ebling H."/>
            <person name="Edwards K."/>
            <person name="Eickbush T."/>
            <person name="Evans J.D."/>
            <person name="Filipski A."/>
            <person name="Findeiss S."/>
            <person name="Freyhult E."/>
            <person name="Fulton L."/>
            <person name="Fulton R."/>
            <person name="Garcia A.C."/>
            <person name="Gardiner A."/>
            <person name="Garfield D.A."/>
            <person name="Garvin B.E."/>
            <person name="Gibson G."/>
            <person name="Gilbert D."/>
            <person name="Gnerre S."/>
            <person name="Godfrey J."/>
            <person name="Good R."/>
            <person name="Gotea V."/>
            <person name="Gravely B."/>
            <person name="Greenberg A.J."/>
            <person name="Griffiths-Jones S."/>
            <person name="Gross S."/>
            <person name="Guigo R."/>
            <person name="Gustafson E.A."/>
            <person name="Haerty W."/>
            <person name="Hahn M.W."/>
            <person name="Halligan D.L."/>
            <person name="Halpern A.L."/>
            <person name="Halter G.M."/>
            <person name="Han M.V."/>
            <person name="Heger A."/>
            <person name="Hillier L."/>
            <person name="Hinrichs A.S."/>
            <person name="Holmes I."/>
            <person name="Hoskins R.A."/>
            <person name="Hubisz M.J."/>
            <person name="Hultmark D."/>
            <person name="Huntley M.A."/>
            <person name="Jaffe D.B."/>
            <person name="Jagadeeshan S."/>
            <person name="Jeck W.R."/>
            <person name="Johnson J."/>
            <person name="Jones C.D."/>
            <person name="Jordan W.C."/>
            <person name="Karpen G.H."/>
            <person name="Kataoka E."/>
            <person name="Keightley P.D."/>
            <person name="Kheradpour P."/>
            <person name="Kirkness E.F."/>
            <person name="Koerich L.B."/>
            <person name="Kristiansen K."/>
            <person name="Kudrna D."/>
            <person name="Kulathinal R.J."/>
            <person name="Kumar S."/>
            <person name="Kwok R."/>
            <person name="Lander E."/>
            <person name="Langley C.H."/>
            <person name="Lapoint R."/>
            <person name="Lazzaro B.P."/>
            <person name="Lee S.J."/>
            <person name="Levesque L."/>
            <person name="Li R."/>
            <person name="Lin C.F."/>
            <person name="Lin M.F."/>
            <person name="Lindblad-Toh K."/>
            <person name="Llopart A."/>
            <person name="Long M."/>
            <person name="Low L."/>
            <person name="Lozovsky E."/>
            <person name="Lu J."/>
            <person name="Luo M."/>
            <person name="Machado C.A."/>
            <person name="Makalowski W."/>
            <person name="Marzo M."/>
            <person name="Matsuda M."/>
            <person name="Matzkin L."/>
            <person name="McAllister B."/>
            <person name="McBride C.S."/>
            <person name="McKernan B."/>
            <person name="McKernan K."/>
            <person name="Mendez-Lago M."/>
            <person name="Minx P."/>
            <person name="Mollenhauer M.U."/>
            <person name="Montooth K."/>
            <person name="Mount S.M."/>
            <person name="Mu X."/>
            <person name="Myers E."/>
            <person name="Negre B."/>
            <person name="Newfeld S."/>
            <person name="Nielsen R."/>
            <person name="Noor M.A."/>
            <person name="O'Grady P."/>
            <person name="Pachter L."/>
            <person name="Papaceit M."/>
            <person name="Parisi M.J."/>
            <person name="Parisi M."/>
            <person name="Parts L."/>
            <person name="Pedersen J.S."/>
            <person name="Pesole G."/>
            <person name="Phillippy A.M."/>
            <person name="Ponting C.P."/>
            <person name="Pop M."/>
            <person name="Porcelli D."/>
            <person name="Powell J.R."/>
            <person name="Prohaska S."/>
            <person name="Pruitt K."/>
            <person name="Puig M."/>
            <person name="Quesneville H."/>
            <person name="Ram K.R."/>
            <person name="Rand D."/>
            <person name="Rasmussen M.D."/>
            <person name="Reed L.K."/>
            <person name="Reenan R."/>
            <person name="Reily A."/>
            <person name="Remington K.A."/>
            <person name="Rieger T.T."/>
            <person name="Ritchie M.G."/>
            <person name="Robin C."/>
            <person name="Rogers Y.H."/>
            <person name="Rohde C."/>
            <person name="Rozas J."/>
            <person name="Rubenfield M.J."/>
            <person name="Ruiz A."/>
            <person name="Russo S."/>
            <person name="Salzberg S.L."/>
            <person name="Sanchez-Gracia A."/>
            <person name="Saranga D.J."/>
            <person name="Sato H."/>
            <person name="Schaeffer S.W."/>
            <person name="Schatz M.C."/>
            <person name="Schlenke T."/>
            <person name="Schwartz R."/>
            <person name="Segarra C."/>
            <person name="Singh R.S."/>
            <person name="Sirot L."/>
            <person name="Sirota M."/>
            <person name="Sisneros N.B."/>
            <person name="Smith C.D."/>
            <person name="Smith T.F."/>
            <person name="Spieth J."/>
            <person name="Stage D.E."/>
            <person name="Stark A."/>
            <person name="Stephan W."/>
            <person name="Strausberg R.L."/>
            <person name="Strempel S."/>
            <person name="Sturgill D."/>
            <person name="Sutton G."/>
            <person name="Sutton G.G."/>
            <person name="Tao W."/>
            <person name="Teichmann S."/>
            <person name="Tobari Y.N."/>
            <person name="Tomimura Y."/>
            <person name="Tsolas J.M."/>
            <person name="Valente V.L."/>
            <person name="Venter E."/>
            <person name="Venter J.C."/>
            <person name="Vicario S."/>
            <person name="Vieira F.G."/>
            <person name="Vilella A.J."/>
            <person name="Villasante A."/>
            <person name="Walenz B."/>
            <person name="Wang J."/>
            <person name="Wasserman M."/>
            <person name="Watts T."/>
            <person name="Wilson D."/>
            <person name="Wilson R.K."/>
            <person name="Wing R.A."/>
            <person name="Wolfner M.F."/>
            <person name="Wong A."/>
            <person name="Wong G.K."/>
            <person name="Wu C.I."/>
            <person name="Wu G."/>
            <person name="Yamamoto D."/>
            <person name="Yang H.P."/>
            <person name="Yang S.P."/>
            <person name="Yorke J.A."/>
            <person name="Yoshida K."/>
            <person name="Zdobnov E."/>
            <person name="Zhang P."/>
            <person name="Zhang Y."/>
            <person name="Zimin A.V."/>
            <person name="Baldwin J."/>
            <person name="Abdouelleil A."/>
            <person name="Abdulkadir J."/>
            <person name="Abebe A."/>
            <person name="Abera B."/>
            <person name="Abreu J."/>
            <person name="Acer S.C."/>
            <person name="Aftuck L."/>
            <person name="Alexander A."/>
            <person name="An P."/>
            <person name="Anderson E."/>
            <person name="Anderson S."/>
            <person name="Arachi H."/>
            <person name="Azer M."/>
            <person name="Bachantsang P."/>
            <person name="Barry A."/>
            <person name="Bayul T."/>
            <person name="Berlin A."/>
            <person name="Bessette D."/>
            <person name="Bloom T."/>
            <person name="Blye J."/>
            <person name="Boguslavskiy L."/>
            <person name="Bonnet C."/>
            <person name="Boukhgalter B."/>
            <person name="Bourzgui I."/>
            <person name="Brown A."/>
            <person name="Cahill P."/>
            <person name="Channer S."/>
            <person name="Cheshatsang Y."/>
            <person name="Chuda L."/>
            <person name="Citroen M."/>
            <person name="Collymore A."/>
            <person name="Cooke P."/>
            <person name="Costello M."/>
            <person name="D'Aco K."/>
            <person name="Daza R."/>
            <person name="De Haan G."/>
            <person name="DeGray S."/>
            <person name="DeMaso C."/>
            <person name="Dhargay N."/>
            <person name="Dooley K."/>
            <person name="Dooley E."/>
            <person name="Doricent M."/>
            <person name="Dorje P."/>
            <person name="Dorjee K."/>
            <person name="Dupes A."/>
            <person name="Elong R."/>
            <person name="Falk J."/>
            <person name="Farina A."/>
            <person name="Faro S."/>
            <person name="Ferguson D."/>
            <person name="Fisher S."/>
            <person name="Foley C.D."/>
            <person name="Franke A."/>
            <person name="Friedrich D."/>
            <person name="Gadbois L."/>
            <person name="Gearin G."/>
            <person name="Gearin C.R."/>
            <person name="Giannoukos G."/>
            <person name="Goode T."/>
            <person name="Graham J."/>
            <person name="Grandbois E."/>
            <person name="Grewal S."/>
            <person name="Gyaltsen K."/>
            <person name="Hafez N."/>
            <person name="Hagos B."/>
            <person name="Hall J."/>
            <person name="Henson C."/>
            <person name="Hollinger A."/>
            <person name="Honan T."/>
            <person name="Huard M.D."/>
            <person name="Hughes L."/>
            <person name="Hurhula B."/>
            <person name="Husby M.E."/>
            <person name="Kamat A."/>
            <person name="Kanga B."/>
            <person name="Kashin S."/>
            <person name="Khazanovich D."/>
            <person name="Kisner P."/>
            <person name="Lance K."/>
            <person name="Lara M."/>
            <person name="Lee W."/>
            <person name="Lennon N."/>
            <person name="Letendre F."/>
            <person name="LeVine R."/>
            <person name="Lipovsky A."/>
            <person name="Liu X."/>
            <person name="Liu J."/>
            <person name="Liu S."/>
            <person name="Lokyitsang T."/>
            <person name="Lokyitsang Y."/>
            <person name="Lubonja R."/>
            <person name="Lui A."/>
            <person name="MacDonald P."/>
            <person name="Magnisalis V."/>
            <person name="Maru K."/>
            <person name="Matthews C."/>
            <person name="McCusker W."/>
            <person name="McDonough S."/>
            <person name="Mehta T."/>
            <person name="Meldrim J."/>
            <person name="Meneus L."/>
            <person name="Mihai O."/>
            <person name="Mihalev A."/>
            <person name="Mihova T."/>
            <person name="Mittelman R."/>
            <person name="Mlenga V."/>
            <person name="Montmayeur A."/>
            <person name="Mulrain L."/>
            <person name="Navidi A."/>
            <person name="Naylor J."/>
            <person name="Negash T."/>
            <person name="Nguyen T."/>
            <person name="Nguyen N."/>
            <person name="Nicol R."/>
            <person name="Norbu C."/>
            <person name="Norbu N."/>
            <person name="Novod N."/>
            <person name="O'Neill B."/>
            <person name="Osman S."/>
            <person name="Markiewicz E."/>
            <person name="Oyono O.L."/>
            <person name="Patti C."/>
            <person name="Phunkhang P."/>
            <person name="Pierre F."/>
            <person name="Priest M."/>
            <person name="Raghuraman S."/>
            <person name="Rege F."/>
            <person name="Reyes R."/>
            <person name="Rise C."/>
            <person name="Rogov P."/>
            <person name="Ross K."/>
            <person name="Ryan E."/>
            <person name="Settipalli S."/>
            <person name="Shea T."/>
            <person name="Sherpa N."/>
            <person name="Shi L."/>
            <person name="Shih D."/>
            <person name="Sparrow T."/>
            <person name="Spaulding J."/>
            <person name="Stalker J."/>
            <person name="Stange-Thomann N."/>
            <person name="Stavropoulos S."/>
            <person name="Stone C."/>
            <person name="Strader C."/>
            <person name="Tesfaye S."/>
            <person name="Thomson T."/>
            <person name="Thoulutsang Y."/>
            <person name="Thoulutsang D."/>
            <person name="Topham K."/>
            <person name="Topping I."/>
            <person name="Tsamla T."/>
            <person name="Vassiliev H."/>
            <person name="Vo A."/>
            <person name="Wangchuk T."/>
            <person name="Wangdi T."/>
            <person name="Weiand M."/>
            <person name="Wilkinson J."/>
            <person name="Wilson A."/>
            <person name="Yadav S."/>
            <person name="Young G."/>
            <person name="Yu Q."/>
            <person name="Zembek L."/>
            <person name="Zhong D."/>
            <person name="Zimmer A."/>
            <person name="Zwirko Z."/>
            <person name="Jaffe D.B."/>
            <person name="Alvarez P."/>
            <person name="Brockman W."/>
            <person name="Butler J."/>
            <person name="Chin C."/>
            <person name="Gnerre S."/>
            <person name="Grabherr M."/>
            <person name="Kleber M."/>
            <person name="Mauceli E."/>
            <person name="MacCallum I."/>
        </authorList>
    </citation>
    <scope>NUCLEOTIDE SEQUENCE [LARGE SCALE GENOMIC DNA]</scope>
    <source>
        <strain evidence="3">Tucson 15010-1051.87</strain>
    </source>
</reference>
<dbReference type="eggNOG" id="ENOG502T8Z9">
    <property type="taxonomic scope" value="Eukaryota"/>
</dbReference>
<protein>
    <recommendedName>
        <fullName evidence="4">Protein TsetseEP domain-containing protein</fullName>
    </recommendedName>
</protein>
<dbReference type="HOGENOM" id="CLU_1344518_0_0_1"/>
<dbReference type="InParanoid" id="B4MDA4"/>
<name>B4MDA4_DROVI</name>
<dbReference type="AlphaFoldDB" id="B4MDA4"/>